<dbReference type="CDD" id="cd00221">
    <property type="entry name" value="Vsr"/>
    <property type="match status" value="1"/>
</dbReference>
<proteinExistence type="inferred from homology"/>
<keyword evidence="5 6" id="KW-0234">DNA repair</keyword>
<dbReference type="eggNOG" id="COG3727">
    <property type="taxonomic scope" value="Bacteria"/>
</dbReference>
<keyword evidence="2 6" id="KW-0255">Endonuclease</keyword>
<gene>
    <name evidence="7" type="ORF">HJA_02195</name>
</gene>
<dbReference type="InterPro" id="IPR004603">
    <property type="entry name" value="DNA_mismatch_endonuc_vsr"/>
</dbReference>
<dbReference type="Pfam" id="PF03852">
    <property type="entry name" value="Vsr"/>
    <property type="match status" value="1"/>
</dbReference>
<keyword evidence="4 6" id="KW-0378">Hydrolase</keyword>
<organism evidence="7 8">
    <name type="scientific">Hyphomonas jannaschiana VP2</name>
    <dbReference type="NCBI Taxonomy" id="1280952"/>
    <lineage>
        <taxon>Bacteria</taxon>
        <taxon>Pseudomonadati</taxon>
        <taxon>Pseudomonadota</taxon>
        <taxon>Alphaproteobacteria</taxon>
        <taxon>Hyphomonadales</taxon>
        <taxon>Hyphomonadaceae</taxon>
        <taxon>Hyphomonas</taxon>
    </lineage>
</organism>
<dbReference type="PIRSF" id="PIRSF018267">
    <property type="entry name" value="VSR_endonuc"/>
    <property type="match status" value="1"/>
</dbReference>
<dbReference type="AlphaFoldDB" id="A0A059FL98"/>
<dbReference type="Gene3D" id="3.40.960.10">
    <property type="entry name" value="VSR Endonuclease"/>
    <property type="match status" value="1"/>
</dbReference>
<comment type="similarity">
    <text evidence="6">Belongs to the vsr family.</text>
</comment>
<name>A0A059FL98_9PROT</name>
<dbReference type="EC" id="3.1.-.-" evidence="6"/>
<evidence type="ECO:0000256" key="6">
    <source>
        <dbReference type="PIRNR" id="PIRNR018267"/>
    </source>
</evidence>
<sequence length="152" mass="17975">MADVVSPEVRSRMMSGIRGKDTKPEMIVRRGLHAMGFRYKLHDKRLPGRPDLVLPKYRAVIFVHGCFWHKHDCKYFKWPKTRKEFWRSKIEKNVARDKTAMEVLKNSGWRVAVVWECSFRDASEVSERIRLLGNWVSSDRQEIQISGDPTWN</sequence>
<dbReference type="STRING" id="1280952.HJA_02195"/>
<dbReference type="RefSeq" id="WP_081814470.1">
    <property type="nucleotide sequence ID" value="NZ_ARYJ01000001.1"/>
</dbReference>
<reference evidence="7 8" key="1">
    <citation type="journal article" date="2014" name="Antonie Van Leeuwenhoek">
        <title>Hyphomonas beringensis sp. nov. and Hyphomonas chukchiensis sp. nov., isolated from surface seawater of the Bering Sea and Chukchi Sea.</title>
        <authorList>
            <person name="Li C."/>
            <person name="Lai Q."/>
            <person name="Li G."/>
            <person name="Dong C."/>
            <person name="Wang J."/>
            <person name="Liao Y."/>
            <person name="Shao Z."/>
        </authorList>
    </citation>
    <scope>NUCLEOTIDE SEQUENCE [LARGE SCALE GENOMIC DNA]</scope>
    <source>
        <strain evidence="7 8">VP2</strain>
    </source>
</reference>
<dbReference type="SUPFAM" id="SSF52980">
    <property type="entry name" value="Restriction endonuclease-like"/>
    <property type="match status" value="1"/>
</dbReference>
<dbReference type="NCBIfam" id="TIGR00632">
    <property type="entry name" value="vsr"/>
    <property type="match status" value="1"/>
</dbReference>
<dbReference type="Proteomes" id="UP000024816">
    <property type="component" value="Unassembled WGS sequence"/>
</dbReference>
<protein>
    <recommendedName>
        <fullName evidence="6">Very short patch repair endonuclease</fullName>
        <ecNumber evidence="6">3.1.-.-</ecNumber>
    </recommendedName>
</protein>
<evidence type="ECO:0000256" key="4">
    <source>
        <dbReference type="ARBA" id="ARBA00022801"/>
    </source>
</evidence>
<keyword evidence="1 6" id="KW-0540">Nuclease</keyword>
<accession>A0A059FL98</accession>
<evidence type="ECO:0000256" key="2">
    <source>
        <dbReference type="ARBA" id="ARBA00022759"/>
    </source>
</evidence>
<dbReference type="GO" id="GO:0016787">
    <property type="term" value="F:hydrolase activity"/>
    <property type="evidence" value="ECO:0007669"/>
    <property type="project" value="UniProtKB-KW"/>
</dbReference>
<evidence type="ECO:0000313" key="8">
    <source>
        <dbReference type="Proteomes" id="UP000024816"/>
    </source>
</evidence>
<keyword evidence="3 6" id="KW-0227">DNA damage</keyword>
<evidence type="ECO:0000256" key="3">
    <source>
        <dbReference type="ARBA" id="ARBA00022763"/>
    </source>
</evidence>
<dbReference type="EMBL" id="ARYJ01000001">
    <property type="protein sequence ID" value="KCZ91311.1"/>
    <property type="molecule type" value="Genomic_DNA"/>
</dbReference>
<dbReference type="OrthoDB" id="9801520at2"/>
<evidence type="ECO:0000313" key="7">
    <source>
        <dbReference type="EMBL" id="KCZ91311.1"/>
    </source>
</evidence>
<dbReference type="GO" id="GO:0004519">
    <property type="term" value="F:endonuclease activity"/>
    <property type="evidence" value="ECO:0007669"/>
    <property type="project" value="UniProtKB-KW"/>
</dbReference>
<dbReference type="InterPro" id="IPR011335">
    <property type="entry name" value="Restrct_endonuc-II-like"/>
</dbReference>
<comment type="function">
    <text evidence="6">May nick specific sequences that contain T:G mispairs resulting from m5C-deamination.</text>
</comment>
<dbReference type="GO" id="GO:0006298">
    <property type="term" value="P:mismatch repair"/>
    <property type="evidence" value="ECO:0007669"/>
    <property type="project" value="UniProtKB-UniRule"/>
</dbReference>
<keyword evidence="8" id="KW-1185">Reference proteome</keyword>
<comment type="caution">
    <text evidence="7">The sequence shown here is derived from an EMBL/GenBank/DDBJ whole genome shotgun (WGS) entry which is preliminary data.</text>
</comment>
<evidence type="ECO:0000256" key="1">
    <source>
        <dbReference type="ARBA" id="ARBA00022722"/>
    </source>
</evidence>
<evidence type="ECO:0000256" key="5">
    <source>
        <dbReference type="ARBA" id="ARBA00023204"/>
    </source>
</evidence>